<protein>
    <submittedName>
        <fullName evidence="1">Uncharacterized protein</fullName>
    </submittedName>
</protein>
<dbReference type="Proteomes" id="UP001597058">
    <property type="component" value="Unassembled WGS sequence"/>
</dbReference>
<gene>
    <name evidence="1" type="ORF">ACFQ5X_24760</name>
</gene>
<keyword evidence="2" id="KW-1185">Reference proteome</keyword>
<sequence length="246" mass="25560">MPRQLDQLPPDATSLARRMAALEREVRELRAARRMGTATVGTLKVYADDGTTLLGELGPDAGNGGCGLWTRGLQDPINMSGYLSSGQLQFRPVEDGLVAVPASIYYDSDAFQYSDLTLTSGAVNPTDHQALLTLESLFDGTAHASIQGENSSPCSFDVLGVLTASNIAYGQVSITPSGANSPTSINVTGLGLIGSTFYAFATASTAVSGTQVTGVGVSSPTAGGCTVWVTRINTNATFVNWMVIGI</sequence>
<evidence type="ECO:0000313" key="1">
    <source>
        <dbReference type="EMBL" id="MFD1309055.1"/>
    </source>
</evidence>
<reference evidence="2" key="1">
    <citation type="journal article" date="2019" name="Int. J. Syst. Evol. Microbiol.">
        <title>The Global Catalogue of Microorganisms (GCM) 10K type strain sequencing project: providing services to taxonomists for standard genome sequencing and annotation.</title>
        <authorList>
            <consortium name="The Broad Institute Genomics Platform"/>
            <consortium name="The Broad Institute Genome Sequencing Center for Infectious Disease"/>
            <person name="Wu L."/>
            <person name="Ma J."/>
        </authorList>
    </citation>
    <scope>NUCLEOTIDE SEQUENCE [LARGE SCALE GENOMIC DNA]</scope>
    <source>
        <strain evidence="2">CGMCC 4.7020</strain>
    </source>
</reference>
<organism evidence="1 2">
    <name type="scientific">Streptomyces kaempferi</name>
    <dbReference type="NCBI Taxonomy" id="333725"/>
    <lineage>
        <taxon>Bacteria</taxon>
        <taxon>Bacillati</taxon>
        <taxon>Actinomycetota</taxon>
        <taxon>Actinomycetes</taxon>
        <taxon>Kitasatosporales</taxon>
        <taxon>Streptomycetaceae</taxon>
        <taxon>Streptomyces</taxon>
    </lineage>
</organism>
<proteinExistence type="predicted"/>
<name>A0ABW3XKE9_9ACTN</name>
<dbReference type="RefSeq" id="WP_381328723.1">
    <property type="nucleotide sequence ID" value="NZ_JBHTMM010000033.1"/>
</dbReference>
<dbReference type="EMBL" id="JBHTMM010000033">
    <property type="protein sequence ID" value="MFD1309055.1"/>
    <property type="molecule type" value="Genomic_DNA"/>
</dbReference>
<accession>A0ABW3XKE9</accession>
<evidence type="ECO:0000313" key="2">
    <source>
        <dbReference type="Proteomes" id="UP001597058"/>
    </source>
</evidence>
<comment type="caution">
    <text evidence="1">The sequence shown here is derived from an EMBL/GenBank/DDBJ whole genome shotgun (WGS) entry which is preliminary data.</text>
</comment>